<proteinExistence type="predicted"/>
<organism evidence="1">
    <name type="scientific">Arundo donax</name>
    <name type="common">Giant reed</name>
    <name type="synonym">Donax arundinaceus</name>
    <dbReference type="NCBI Taxonomy" id="35708"/>
    <lineage>
        <taxon>Eukaryota</taxon>
        <taxon>Viridiplantae</taxon>
        <taxon>Streptophyta</taxon>
        <taxon>Embryophyta</taxon>
        <taxon>Tracheophyta</taxon>
        <taxon>Spermatophyta</taxon>
        <taxon>Magnoliopsida</taxon>
        <taxon>Liliopsida</taxon>
        <taxon>Poales</taxon>
        <taxon>Poaceae</taxon>
        <taxon>PACMAD clade</taxon>
        <taxon>Arundinoideae</taxon>
        <taxon>Arundineae</taxon>
        <taxon>Arundo</taxon>
    </lineage>
</organism>
<reference evidence="1" key="2">
    <citation type="journal article" date="2015" name="Data Brief">
        <title>Shoot transcriptome of the giant reed, Arundo donax.</title>
        <authorList>
            <person name="Barrero R.A."/>
            <person name="Guerrero F.D."/>
            <person name="Moolhuijzen P."/>
            <person name="Goolsby J.A."/>
            <person name="Tidwell J."/>
            <person name="Bellgard S.E."/>
            <person name="Bellgard M.I."/>
        </authorList>
    </citation>
    <scope>NUCLEOTIDE SEQUENCE</scope>
    <source>
        <tissue evidence="1">Shoot tissue taken approximately 20 cm above the soil surface</tissue>
    </source>
</reference>
<name>A0A0A9ED59_ARUDO</name>
<evidence type="ECO:0000313" key="1">
    <source>
        <dbReference type="EMBL" id="JAD98659.1"/>
    </source>
</evidence>
<reference evidence="1" key="1">
    <citation type="submission" date="2014-09" db="EMBL/GenBank/DDBJ databases">
        <authorList>
            <person name="Magalhaes I.L.F."/>
            <person name="Oliveira U."/>
            <person name="Santos F.R."/>
            <person name="Vidigal T.H.D.A."/>
            <person name="Brescovit A.D."/>
            <person name="Santos A.J."/>
        </authorList>
    </citation>
    <scope>NUCLEOTIDE SEQUENCE</scope>
    <source>
        <tissue evidence="1">Shoot tissue taken approximately 20 cm above the soil surface</tissue>
    </source>
</reference>
<protein>
    <submittedName>
        <fullName evidence="1">Uncharacterized protein</fullName>
    </submittedName>
</protein>
<dbReference type="EMBL" id="GBRH01199236">
    <property type="protein sequence ID" value="JAD98659.1"/>
    <property type="molecule type" value="Transcribed_RNA"/>
</dbReference>
<accession>A0A0A9ED59</accession>
<sequence>MELCSQCITNLPNNLSSLRGRNRHPCLRSIKGGAHALLIVVHGCLHNLRDNLVVRRVGGGDDGARAAPCAAGKGAGVARREAELPEELVLRPREAPHGVVSFWKAGGRPGSVRGEWIGKRRGGGWGAEKVGGTCRKEVE</sequence>
<dbReference type="AlphaFoldDB" id="A0A0A9ED59"/>